<evidence type="ECO:0000256" key="2">
    <source>
        <dbReference type="ARBA" id="ARBA00022670"/>
    </source>
</evidence>
<dbReference type="GO" id="GO:0046872">
    <property type="term" value="F:metal ion binding"/>
    <property type="evidence" value="ECO:0007669"/>
    <property type="project" value="UniProtKB-KW"/>
</dbReference>
<dbReference type="RefSeq" id="WP_213162114.1">
    <property type="nucleotide sequence ID" value="NZ_CP058214.1"/>
</dbReference>
<evidence type="ECO:0000256" key="7">
    <source>
        <dbReference type="PROSITE-ProRule" id="PRU00339"/>
    </source>
</evidence>
<evidence type="ECO:0000313" key="11">
    <source>
        <dbReference type="Proteomes" id="UP000593594"/>
    </source>
</evidence>
<dbReference type="AlphaFoldDB" id="A0A7S8HDK3"/>
<evidence type="ECO:0000256" key="6">
    <source>
        <dbReference type="ARBA" id="ARBA00023049"/>
    </source>
</evidence>
<keyword evidence="6" id="KW-0482">Metalloprotease</keyword>
<dbReference type="KEGG" id="kmn:HW532_19800"/>
<dbReference type="CDD" id="cd07324">
    <property type="entry name" value="M48C_Oma1-like"/>
    <property type="match status" value="1"/>
</dbReference>
<keyword evidence="3" id="KW-0479">Metal-binding</keyword>
<keyword evidence="5" id="KW-0862">Zinc</keyword>
<dbReference type="Pfam" id="PF01435">
    <property type="entry name" value="Peptidase_M48"/>
    <property type="match status" value="1"/>
</dbReference>
<dbReference type="InterPro" id="IPR019734">
    <property type="entry name" value="TPR_rpt"/>
</dbReference>
<dbReference type="InterPro" id="IPR051156">
    <property type="entry name" value="Mito/Outer_Membr_Metalloprot"/>
</dbReference>
<dbReference type="InterPro" id="IPR001915">
    <property type="entry name" value="Peptidase_M48"/>
</dbReference>
<reference evidence="10 11" key="1">
    <citation type="submission" date="2020-06" db="EMBL/GenBank/DDBJ databases">
        <title>Genome sequence of 2 isolates from Red Sea Mangroves.</title>
        <authorList>
            <person name="Sefrji F."/>
            <person name="Michoud G."/>
            <person name="Merlino G."/>
            <person name="Daffonchio D."/>
        </authorList>
    </citation>
    <scope>NUCLEOTIDE SEQUENCE [LARGE SCALE GENOMIC DNA]</scope>
    <source>
        <strain evidence="10 11">R1DC25</strain>
    </source>
</reference>
<feature type="domain" description="Peptidase M48" evidence="9">
    <location>
        <begin position="60"/>
        <end position="243"/>
    </location>
</feature>
<gene>
    <name evidence="10" type="ORF">HW532_19800</name>
</gene>
<evidence type="ECO:0000256" key="5">
    <source>
        <dbReference type="ARBA" id="ARBA00022833"/>
    </source>
</evidence>
<feature type="signal peptide" evidence="8">
    <location>
        <begin position="1"/>
        <end position="36"/>
    </location>
</feature>
<dbReference type="Gene3D" id="1.25.40.10">
    <property type="entry name" value="Tetratricopeptide repeat domain"/>
    <property type="match status" value="1"/>
</dbReference>
<organism evidence="10 11">
    <name type="scientific">Kaustia mangrovi</name>
    <dbReference type="NCBI Taxonomy" id="2593653"/>
    <lineage>
        <taxon>Bacteria</taxon>
        <taxon>Pseudomonadati</taxon>
        <taxon>Pseudomonadota</taxon>
        <taxon>Alphaproteobacteria</taxon>
        <taxon>Hyphomicrobiales</taxon>
        <taxon>Parvibaculaceae</taxon>
        <taxon>Kaustia</taxon>
    </lineage>
</organism>
<feature type="repeat" description="TPR" evidence="7">
    <location>
        <begin position="324"/>
        <end position="357"/>
    </location>
</feature>
<evidence type="ECO:0000256" key="4">
    <source>
        <dbReference type="ARBA" id="ARBA00022801"/>
    </source>
</evidence>
<keyword evidence="2" id="KW-0645">Protease</keyword>
<dbReference type="PANTHER" id="PTHR22726">
    <property type="entry name" value="METALLOENDOPEPTIDASE OMA1"/>
    <property type="match status" value="1"/>
</dbReference>
<dbReference type="Pfam" id="PF13432">
    <property type="entry name" value="TPR_16"/>
    <property type="match status" value="1"/>
</dbReference>
<protein>
    <submittedName>
        <fullName evidence="10">M48 family metallopeptidase</fullName>
    </submittedName>
</protein>
<keyword evidence="11" id="KW-1185">Reference proteome</keyword>
<evidence type="ECO:0000256" key="8">
    <source>
        <dbReference type="SAM" id="SignalP"/>
    </source>
</evidence>
<evidence type="ECO:0000256" key="1">
    <source>
        <dbReference type="ARBA" id="ARBA00001947"/>
    </source>
</evidence>
<accession>A0A7S8HDK3</accession>
<dbReference type="GO" id="GO:0004222">
    <property type="term" value="F:metalloendopeptidase activity"/>
    <property type="evidence" value="ECO:0007669"/>
    <property type="project" value="InterPro"/>
</dbReference>
<dbReference type="EMBL" id="CP058214">
    <property type="protein sequence ID" value="QPC44745.1"/>
    <property type="molecule type" value="Genomic_DNA"/>
</dbReference>
<comment type="cofactor">
    <cofactor evidence="1">
        <name>Zn(2+)</name>
        <dbReference type="ChEBI" id="CHEBI:29105"/>
    </cofactor>
</comment>
<evidence type="ECO:0000259" key="9">
    <source>
        <dbReference type="Pfam" id="PF01435"/>
    </source>
</evidence>
<dbReference type="InterPro" id="IPR011990">
    <property type="entry name" value="TPR-like_helical_dom_sf"/>
</dbReference>
<dbReference type="SUPFAM" id="SSF48452">
    <property type="entry name" value="TPR-like"/>
    <property type="match status" value="1"/>
</dbReference>
<dbReference type="PROSITE" id="PS50005">
    <property type="entry name" value="TPR"/>
    <property type="match status" value="1"/>
</dbReference>
<sequence>MSVLTRNLRVLSRRALATGLAACLSLSALPAGTARAQNVSLIRDAETEELLRDYATPIFRAAGLAPSVVRVHILNDDRLNAFVAGGQRIFINTGMLMDAKTPNEVIGVLAHETGHIAGGHLSRMSRQLDQASTTAIIGMLLGAAAVVGGGLAGQGGVARSGQGVMLGGQSLAMRNLLSYRRAQESAADQAALKYLTATKQSAQGMITLFEELAMQSMASARYADPYVLSHPMPLERVRNLENAARKSPYFNTKDPASLVKRHKLVQAKLMGFLKSPQRVYQKYPTSDTSEPARYARAIAAFRSGDLRTALSEIDPLIRADPKNPYFWELKGQALFEAGRASQAVEPLKRAVALAPNSGLIRIMLAQALLGAGGAGNLDQAMNQLLKARRTENGMPLVHSQLAIAYARKGNIPMAELETAESAVLSGDLDLAKQKAKRAQSSFKRGSPQWIRANDILNIEPPRE</sequence>
<name>A0A7S8HDK3_9HYPH</name>
<dbReference type="GO" id="GO:0051603">
    <property type="term" value="P:proteolysis involved in protein catabolic process"/>
    <property type="evidence" value="ECO:0007669"/>
    <property type="project" value="TreeGrafter"/>
</dbReference>
<keyword evidence="8" id="KW-0732">Signal</keyword>
<dbReference type="PANTHER" id="PTHR22726:SF1">
    <property type="entry name" value="METALLOENDOPEPTIDASE OMA1, MITOCHONDRIAL"/>
    <property type="match status" value="1"/>
</dbReference>
<proteinExistence type="predicted"/>
<keyword evidence="4" id="KW-0378">Hydrolase</keyword>
<evidence type="ECO:0000313" key="10">
    <source>
        <dbReference type="EMBL" id="QPC44745.1"/>
    </source>
</evidence>
<dbReference type="Gene3D" id="3.30.2010.10">
    <property type="entry name" value="Metalloproteases ('zincins'), catalytic domain"/>
    <property type="match status" value="1"/>
</dbReference>
<keyword evidence="7" id="KW-0802">TPR repeat</keyword>
<dbReference type="Proteomes" id="UP000593594">
    <property type="component" value="Chromosome"/>
</dbReference>
<evidence type="ECO:0000256" key="3">
    <source>
        <dbReference type="ARBA" id="ARBA00022723"/>
    </source>
</evidence>
<dbReference type="GO" id="GO:0016020">
    <property type="term" value="C:membrane"/>
    <property type="evidence" value="ECO:0007669"/>
    <property type="project" value="TreeGrafter"/>
</dbReference>
<feature type="chain" id="PRO_5032305124" evidence="8">
    <location>
        <begin position="37"/>
        <end position="463"/>
    </location>
</feature>